<feature type="domain" description="HTH araC/xylS-type" evidence="4">
    <location>
        <begin position="226"/>
        <end position="324"/>
    </location>
</feature>
<evidence type="ECO:0000256" key="3">
    <source>
        <dbReference type="ARBA" id="ARBA00023163"/>
    </source>
</evidence>
<name>A0ABS0DXJ6_9GAMM</name>
<protein>
    <submittedName>
        <fullName evidence="5">Helix-turn-helix domain-containing protein</fullName>
    </submittedName>
</protein>
<dbReference type="InterPro" id="IPR029062">
    <property type="entry name" value="Class_I_gatase-like"/>
</dbReference>
<keyword evidence="3" id="KW-0804">Transcription</keyword>
<sequence length="329" mass="36148">MNRAGTGKLHIGLVLWPEFPLIALSGLMDALRYAACKVDRKSQTLKCLLSMISVRADTPVASSAGIAVTPDLPPAQPQSLDYLAVLGGSLKTLPQGHRADRRYLTDAHRAGVPLIGIGTGSFILAKAGLLDGRRASVHPFHIAEFRKRFPQVLAEEGFDFIDEGDVLTCPGGVSTITLATELIRLYGGEETAANARHRLAIAQHGDMPVAVSRPANIALIADPRLRRVVLLIEQYLARPLNTAWLAHQVQLSARQLTRLFSAEFGKSPREYIRSARLRYACWLLNNSAQSITDIAVRMGFSDCAHFIRHFQQEYAVTPGQWRAAQRDII</sequence>
<dbReference type="InterPro" id="IPR050204">
    <property type="entry name" value="AraC_XylS_family_regulators"/>
</dbReference>
<keyword evidence="6" id="KW-1185">Reference proteome</keyword>
<evidence type="ECO:0000256" key="1">
    <source>
        <dbReference type="ARBA" id="ARBA00023015"/>
    </source>
</evidence>
<comment type="caution">
    <text evidence="5">The sequence shown here is derived from an EMBL/GenBank/DDBJ whole genome shotgun (WGS) entry which is preliminary data.</text>
</comment>
<keyword evidence="2" id="KW-0238">DNA-binding</keyword>
<dbReference type="InterPro" id="IPR009057">
    <property type="entry name" value="Homeodomain-like_sf"/>
</dbReference>
<dbReference type="EMBL" id="JADOBH010000002">
    <property type="protein sequence ID" value="MBF7956828.1"/>
    <property type="molecule type" value="Genomic_DNA"/>
</dbReference>
<dbReference type="PROSITE" id="PS00041">
    <property type="entry name" value="HTH_ARAC_FAMILY_1"/>
    <property type="match status" value="1"/>
</dbReference>
<evidence type="ECO:0000259" key="4">
    <source>
        <dbReference type="PROSITE" id="PS01124"/>
    </source>
</evidence>
<gene>
    <name evidence="5" type="ORF">IV431_14815</name>
</gene>
<dbReference type="SMART" id="SM00342">
    <property type="entry name" value="HTH_ARAC"/>
    <property type="match status" value="1"/>
</dbReference>
<accession>A0ABS0DXJ6</accession>
<dbReference type="SUPFAM" id="SSF46689">
    <property type="entry name" value="Homeodomain-like"/>
    <property type="match status" value="2"/>
</dbReference>
<proteinExistence type="predicted"/>
<evidence type="ECO:0000256" key="2">
    <source>
        <dbReference type="ARBA" id="ARBA00023125"/>
    </source>
</evidence>
<dbReference type="SUPFAM" id="SSF52317">
    <property type="entry name" value="Class I glutamine amidotransferase-like"/>
    <property type="match status" value="1"/>
</dbReference>
<evidence type="ECO:0000313" key="6">
    <source>
        <dbReference type="Proteomes" id="UP000600307"/>
    </source>
</evidence>
<organism evidence="5 6">
    <name type="scientific">Rahnella victoriana</name>
    <dbReference type="NCBI Taxonomy" id="1510570"/>
    <lineage>
        <taxon>Bacteria</taxon>
        <taxon>Pseudomonadati</taxon>
        <taxon>Pseudomonadota</taxon>
        <taxon>Gammaproteobacteria</taxon>
        <taxon>Enterobacterales</taxon>
        <taxon>Yersiniaceae</taxon>
        <taxon>Rahnella</taxon>
    </lineage>
</organism>
<dbReference type="InterPro" id="IPR018060">
    <property type="entry name" value="HTH_AraC"/>
</dbReference>
<dbReference type="InterPro" id="IPR020449">
    <property type="entry name" value="Tscrpt_reg_AraC-type_HTH"/>
</dbReference>
<dbReference type="Gene3D" id="3.40.50.880">
    <property type="match status" value="1"/>
</dbReference>
<keyword evidence="1" id="KW-0805">Transcription regulation</keyword>
<dbReference type="CDD" id="cd03136">
    <property type="entry name" value="GATase1_AraC_ArgR_like"/>
    <property type="match status" value="1"/>
</dbReference>
<dbReference type="Pfam" id="PF12833">
    <property type="entry name" value="HTH_18"/>
    <property type="match status" value="1"/>
</dbReference>
<dbReference type="Pfam" id="PF01965">
    <property type="entry name" value="DJ-1_PfpI"/>
    <property type="match status" value="1"/>
</dbReference>
<dbReference type="PANTHER" id="PTHR46796">
    <property type="entry name" value="HTH-TYPE TRANSCRIPTIONAL ACTIVATOR RHAS-RELATED"/>
    <property type="match status" value="1"/>
</dbReference>
<reference evidence="5 6" key="1">
    <citation type="submission" date="2020-11" db="EMBL/GenBank/DDBJ databases">
        <title>Taxonomic investigation of Rahnella spp.</title>
        <authorList>
            <person name="Lee S.D."/>
        </authorList>
    </citation>
    <scope>NUCLEOTIDE SEQUENCE [LARGE SCALE GENOMIC DNA]</scope>
    <source>
        <strain evidence="5 6">SAP-10</strain>
    </source>
</reference>
<evidence type="ECO:0000313" key="5">
    <source>
        <dbReference type="EMBL" id="MBF7956828.1"/>
    </source>
</evidence>
<dbReference type="PROSITE" id="PS01124">
    <property type="entry name" value="HTH_ARAC_FAMILY_2"/>
    <property type="match status" value="1"/>
</dbReference>
<dbReference type="InterPro" id="IPR018062">
    <property type="entry name" value="HTH_AraC-typ_CS"/>
</dbReference>
<dbReference type="PRINTS" id="PR00032">
    <property type="entry name" value="HTHARAC"/>
</dbReference>
<dbReference type="InterPro" id="IPR002818">
    <property type="entry name" value="DJ-1/PfpI"/>
</dbReference>
<dbReference type="Gene3D" id="1.10.10.60">
    <property type="entry name" value="Homeodomain-like"/>
    <property type="match status" value="1"/>
</dbReference>
<dbReference type="Proteomes" id="UP000600307">
    <property type="component" value="Unassembled WGS sequence"/>
</dbReference>